<proteinExistence type="predicted"/>
<organism evidence="1 2">
    <name type="scientific">Vaccinium darrowii</name>
    <dbReference type="NCBI Taxonomy" id="229202"/>
    <lineage>
        <taxon>Eukaryota</taxon>
        <taxon>Viridiplantae</taxon>
        <taxon>Streptophyta</taxon>
        <taxon>Embryophyta</taxon>
        <taxon>Tracheophyta</taxon>
        <taxon>Spermatophyta</taxon>
        <taxon>Magnoliopsida</taxon>
        <taxon>eudicotyledons</taxon>
        <taxon>Gunneridae</taxon>
        <taxon>Pentapetalae</taxon>
        <taxon>asterids</taxon>
        <taxon>Ericales</taxon>
        <taxon>Ericaceae</taxon>
        <taxon>Vaccinioideae</taxon>
        <taxon>Vaccinieae</taxon>
        <taxon>Vaccinium</taxon>
    </lineage>
</organism>
<evidence type="ECO:0000313" key="1">
    <source>
        <dbReference type="EMBL" id="KAH7855565.1"/>
    </source>
</evidence>
<comment type="caution">
    <text evidence="1">The sequence shown here is derived from an EMBL/GenBank/DDBJ whole genome shotgun (WGS) entry which is preliminary data.</text>
</comment>
<dbReference type="EMBL" id="CM037161">
    <property type="protein sequence ID" value="KAH7855565.1"/>
    <property type="molecule type" value="Genomic_DNA"/>
</dbReference>
<sequence>MFIKSFGRGGGRKSFLLLLPLLLLFLLLLLLLLLFSVTWHGSRNQEFINSCGDIHNISFPFQLLGDPSNTCNDTYYTLICDENNRTLLNLFFGTYVVQSINYTDYSISLLFNQLNQPINQTNFGLLCFSEGESPIALTVDFDPVNAAGGPYTLPALTLVATLGCENPVHTPIYLNKTGYCQQNFGNGNYSYVVAGDQLRARDIADSCSVEALYLSSSQLIRERGSNMSLSDMNRELGSGVEVSWESVRACETCRKRAFCFGSAVNVISVCGDACKFVPYFQIGKIF</sequence>
<protein>
    <submittedName>
        <fullName evidence="1">Uncharacterized protein</fullName>
    </submittedName>
</protein>
<dbReference type="Proteomes" id="UP000828048">
    <property type="component" value="Chromosome 11"/>
</dbReference>
<keyword evidence="2" id="KW-1185">Reference proteome</keyword>
<evidence type="ECO:0000313" key="2">
    <source>
        <dbReference type="Proteomes" id="UP000828048"/>
    </source>
</evidence>
<reference evidence="1 2" key="1">
    <citation type="journal article" date="2021" name="Hortic Res">
        <title>High-quality reference genome and annotation aids understanding of berry development for evergreen blueberry (Vaccinium darrowii).</title>
        <authorList>
            <person name="Yu J."/>
            <person name="Hulse-Kemp A.M."/>
            <person name="Babiker E."/>
            <person name="Staton M."/>
        </authorList>
    </citation>
    <scope>NUCLEOTIDE SEQUENCE [LARGE SCALE GENOMIC DNA]</scope>
    <source>
        <strain evidence="2">cv. NJ 8807/NJ 8810</strain>
        <tissue evidence="1">Young leaf</tissue>
    </source>
</reference>
<gene>
    <name evidence="1" type="ORF">Vadar_026293</name>
</gene>
<accession>A0ACB7YPW9</accession>
<name>A0ACB7YPW9_9ERIC</name>